<name>A0AAV7V204_PLEWA</name>
<evidence type="ECO:0000313" key="2">
    <source>
        <dbReference type="Proteomes" id="UP001066276"/>
    </source>
</evidence>
<protein>
    <submittedName>
        <fullName evidence="1">Uncharacterized protein</fullName>
    </submittedName>
</protein>
<keyword evidence="2" id="KW-1185">Reference proteome</keyword>
<dbReference type="Proteomes" id="UP001066276">
    <property type="component" value="Chromosome 2_2"/>
</dbReference>
<evidence type="ECO:0000313" key="1">
    <source>
        <dbReference type="EMBL" id="KAJ1194806.1"/>
    </source>
</evidence>
<gene>
    <name evidence="1" type="ORF">NDU88_004092</name>
</gene>
<dbReference type="EMBL" id="JANPWB010000004">
    <property type="protein sequence ID" value="KAJ1194806.1"/>
    <property type="molecule type" value="Genomic_DNA"/>
</dbReference>
<organism evidence="1 2">
    <name type="scientific">Pleurodeles waltl</name>
    <name type="common">Iberian ribbed newt</name>
    <dbReference type="NCBI Taxonomy" id="8319"/>
    <lineage>
        <taxon>Eukaryota</taxon>
        <taxon>Metazoa</taxon>
        <taxon>Chordata</taxon>
        <taxon>Craniata</taxon>
        <taxon>Vertebrata</taxon>
        <taxon>Euteleostomi</taxon>
        <taxon>Amphibia</taxon>
        <taxon>Batrachia</taxon>
        <taxon>Caudata</taxon>
        <taxon>Salamandroidea</taxon>
        <taxon>Salamandridae</taxon>
        <taxon>Pleurodelinae</taxon>
        <taxon>Pleurodeles</taxon>
    </lineage>
</organism>
<comment type="caution">
    <text evidence="1">The sequence shown here is derived from an EMBL/GenBank/DDBJ whole genome shotgun (WGS) entry which is preliminary data.</text>
</comment>
<accession>A0AAV7V204</accession>
<dbReference type="AlphaFoldDB" id="A0AAV7V204"/>
<sequence>MIMPQHTAESGQQPPLLQGLEVCRYRRWGRWDQVSLTEGPASPRHGIHVARYGSMRFVLMYRCLIAVHAE</sequence>
<reference evidence="1" key="1">
    <citation type="journal article" date="2022" name="bioRxiv">
        <title>Sequencing and chromosome-scale assembly of the giantPleurodeles waltlgenome.</title>
        <authorList>
            <person name="Brown T."/>
            <person name="Elewa A."/>
            <person name="Iarovenko S."/>
            <person name="Subramanian E."/>
            <person name="Araus A.J."/>
            <person name="Petzold A."/>
            <person name="Susuki M."/>
            <person name="Suzuki K.-i.T."/>
            <person name="Hayashi T."/>
            <person name="Toyoda A."/>
            <person name="Oliveira C."/>
            <person name="Osipova E."/>
            <person name="Leigh N.D."/>
            <person name="Simon A."/>
            <person name="Yun M.H."/>
        </authorList>
    </citation>
    <scope>NUCLEOTIDE SEQUENCE</scope>
    <source>
        <strain evidence="1">20211129_DDA</strain>
        <tissue evidence="1">Liver</tissue>
    </source>
</reference>
<proteinExistence type="predicted"/>